<feature type="compositionally biased region" description="Basic and acidic residues" evidence="1">
    <location>
        <begin position="1"/>
        <end position="34"/>
    </location>
</feature>
<sequence length="78" mass="8293">MAVAGEMDKEPRDLKAGDRGRRPGPETGARDRGQRPGLETDLPACPYPKGQGDEMSKGGDSLAIARFPVADPQAWSLS</sequence>
<organism evidence="2 3">
    <name type="scientific">Prochlorothrix hollandica PCC 9006 = CALU 1027</name>
    <dbReference type="NCBI Taxonomy" id="317619"/>
    <lineage>
        <taxon>Bacteria</taxon>
        <taxon>Bacillati</taxon>
        <taxon>Cyanobacteriota</taxon>
        <taxon>Cyanophyceae</taxon>
        <taxon>Prochlorotrichales</taxon>
        <taxon>Prochlorotrichaceae</taxon>
        <taxon>Prochlorothrix</taxon>
    </lineage>
</organism>
<keyword evidence="3" id="KW-1185">Reference proteome</keyword>
<protein>
    <submittedName>
        <fullName evidence="2">Uncharacterized protein</fullName>
    </submittedName>
</protein>
<evidence type="ECO:0000313" key="3">
    <source>
        <dbReference type="Proteomes" id="UP000034681"/>
    </source>
</evidence>
<dbReference type="EMBL" id="AJTX02000006">
    <property type="protein sequence ID" value="KKI98905.1"/>
    <property type="molecule type" value="Genomic_DNA"/>
</dbReference>
<dbReference type="Proteomes" id="UP000034681">
    <property type="component" value="Unassembled WGS sequence"/>
</dbReference>
<gene>
    <name evidence="2" type="ORF">PROH_13765</name>
</gene>
<proteinExistence type="predicted"/>
<accession>A0A0M2PQV0</accession>
<evidence type="ECO:0000256" key="1">
    <source>
        <dbReference type="SAM" id="MobiDB-lite"/>
    </source>
</evidence>
<feature type="region of interest" description="Disordered" evidence="1">
    <location>
        <begin position="1"/>
        <end position="60"/>
    </location>
</feature>
<comment type="caution">
    <text evidence="2">The sequence shown here is derived from an EMBL/GenBank/DDBJ whole genome shotgun (WGS) entry which is preliminary data.</text>
</comment>
<reference evidence="2" key="1">
    <citation type="submission" date="2012-04" db="EMBL/GenBank/DDBJ databases">
        <authorList>
            <person name="Borisov I.G."/>
            <person name="Ivanikova N.V."/>
            <person name="Pinevich A.V."/>
        </authorList>
    </citation>
    <scope>NUCLEOTIDE SEQUENCE</scope>
    <source>
        <strain evidence="2">CALU 1027</strain>
    </source>
</reference>
<name>A0A0M2PQV0_PROHO</name>
<dbReference type="AlphaFoldDB" id="A0A0M2PQV0"/>
<evidence type="ECO:0000313" key="2">
    <source>
        <dbReference type="EMBL" id="KKI98905.1"/>
    </source>
</evidence>